<dbReference type="InterPro" id="IPR051531">
    <property type="entry name" value="N-acetyltransferase"/>
</dbReference>
<keyword evidence="3" id="KW-1185">Reference proteome</keyword>
<gene>
    <name evidence="2" type="ORF">JCM15548_12477</name>
</gene>
<evidence type="ECO:0000313" key="2">
    <source>
        <dbReference type="EMBL" id="GAO30219.1"/>
    </source>
</evidence>
<reference evidence="2 3" key="1">
    <citation type="journal article" date="2015" name="Microbes Environ.">
        <title>Distribution and evolution of nitrogen fixation genes in the phylum bacteroidetes.</title>
        <authorList>
            <person name="Inoue J."/>
            <person name="Oshima K."/>
            <person name="Suda W."/>
            <person name="Sakamoto M."/>
            <person name="Iino T."/>
            <person name="Noda S."/>
            <person name="Hongoh Y."/>
            <person name="Hattori M."/>
            <person name="Ohkuma M."/>
        </authorList>
    </citation>
    <scope>NUCLEOTIDE SEQUENCE [LARGE SCALE GENOMIC DNA]</scope>
    <source>
        <strain evidence="2">JCM 15548</strain>
    </source>
</reference>
<dbReference type="Gene3D" id="3.40.630.30">
    <property type="match status" value="1"/>
</dbReference>
<dbReference type="RefSeq" id="WP_062125021.1">
    <property type="nucleotide sequence ID" value="NZ_BAZW01000020.1"/>
</dbReference>
<dbReference type="AlphaFoldDB" id="A0A0E9LY89"/>
<proteinExistence type="predicted"/>
<organism evidence="2 3">
    <name type="scientific">Geofilum rubicundum JCM 15548</name>
    <dbReference type="NCBI Taxonomy" id="1236989"/>
    <lineage>
        <taxon>Bacteria</taxon>
        <taxon>Pseudomonadati</taxon>
        <taxon>Bacteroidota</taxon>
        <taxon>Bacteroidia</taxon>
        <taxon>Marinilabiliales</taxon>
        <taxon>Marinilabiliaceae</taxon>
        <taxon>Geofilum</taxon>
    </lineage>
</organism>
<dbReference type="OrthoDB" id="9788916at2"/>
<feature type="domain" description="N-acetyltransferase" evidence="1">
    <location>
        <begin position="8"/>
        <end position="162"/>
    </location>
</feature>
<name>A0A0E9LY89_9BACT</name>
<dbReference type="STRING" id="1236989.JCM15548_12477"/>
<dbReference type="InterPro" id="IPR000182">
    <property type="entry name" value="GNAT_dom"/>
</dbReference>
<protein>
    <recommendedName>
        <fullName evidence="1">N-acetyltransferase domain-containing protein</fullName>
    </recommendedName>
</protein>
<dbReference type="InterPro" id="IPR016181">
    <property type="entry name" value="Acyl_CoA_acyltransferase"/>
</dbReference>
<dbReference type="GO" id="GO:0016747">
    <property type="term" value="F:acyltransferase activity, transferring groups other than amino-acyl groups"/>
    <property type="evidence" value="ECO:0007669"/>
    <property type="project" value="InterPro"/>
</dbReference>
<dbReference type="EMBL" id="BAZW01000020">
    <property type="protein sequence ID" value="GAO30219.1"/>
    <property type="molecule type" value="Genomic_DNA"/>
</dbReference>
<dbReference type="Proteomes" id="UP000032900">
    <property type="component" value="Unassembled WGS sequence"/>
</dbReference>
<evidence type="ECO:0000313" key="3">
    <source>
        <dbReference type="Proteomes" id="UP000032900"/>
    </source>
</evidence>
<accession>A0A0E9LY89</accession>
<dbReference type="PANTHER" id="PTHR43792:SF1">
    <property type="entry name" value="N-ACETYLTRANSFERASE DOMAIN-CONTAINING PROTEIN"/>
    <property type="match status" value="1"/>
</dbReference>
<dbReference type="PANTHER" id="PTHR43792">
    <property type="entry name" value="GNAT FAMILY, PUTATIVE (AFU_ORTHOLOGUE AFUA_3G00765)-RELATED-RELATED"/>
    <property type="match status" value="1"/>
</dbReference>
<evidence type="ECO:0000259" key="1">
    <source>
        <dbReference type="PROSITE" id="PS51186"/>
    </source>
</evidence>
<sequence>MYIEHSDFCLRSITSNDAEAYYQIYSHPEVARYDDFKPISREDLAVDMARIALYTTASAYRELAVATTADNKMIGVLTIDKKKHYVYLGYHFHPDYQRKGYAFRSVSALLECFSPQERHVLRLVSHPDNRASIALARKLGFVFVARRYQKGVREEVFRFDAEQWASREAQ</sequence>
<dbReference type="SUPFAM" id="SSF55729">
    <property type="entry name" value="Acyl-CoA N-acyltransferases (Nat)"/>
    <property type="match status" value="1"/>
</dbReference>
<dbReference type="Pfam" id="PF13302">
    <property type="entry name" value="Acetyltransf_3"/>
    <property type="match status" value="1"/>
</dbReference>
<dbReference type="PROSITE" id="PS51186">
    <property type="entry name" value="GNAT"/>
    <property type="match status" value="1"/>
</dbReference>
<comment type="caution">
    <text evidence="2">The sequence shown here is derived from an EMBL/GenBank/DDBJ whole genome shotgun (WGS) entry which is preliminary data.</text>
</comment>